<proteinExistence type="predicted"/>
<protein>
    <recommendedName>
        <fullName evidence="1">Methyltransferase type 11 domain-containing protein</fullName>
    </recommendedName>
</protein>
<dbReference type="Gene3D" id="3.40.50.150">
    <property type="entry name" value="Vaccinia Virus protein VP39"/>
    <property type="match status" value="1"/>
</dbReference>
<evidence type="ECO:0000313" key="2">
    <source>
        <dbReference type="EMBL" id="CAA9289918.1"/>
    </source>
</evidence>
<dbReference type="GO" id="GO:0008757">
    <property type="term" value="F:S-adenosylmethionine-dependent methyltransferase activity"/>
    <property type="evidence" value="ECO:0007669"/>
    <property type="project" value="InterPro"/>
</dbReference>
<gene>
    <name evidence="2" type="ORF">AVDCRST_MAG27-4612</name>
</gene>
<dbReference type="InterPro" id="IPR013216">
    <property type="entry name" value="Methyltransf_11"/>
</dbReference>
<accession>A0A6J4JX27</accession>
<reference evidence="2" key="1">
    <citation type="submission" date="2020-02" db="EMBL/GenBank/DDBJ databases">
        <authorList>
            <person name="Meier V. D."/>
        </authorList>
    </citation>
    <scope>NUCLEOTIDE SEQUENCE</scope>
    <source>
        <strain evidence="2">AVDCRST_MAG27</strain>
    </source>
</reference>
<dbReference type="InterPro" id="IPR029063">
    <property type="entry name" value="SAM-dependent_MTases_sf"/>
</dbReference>
<dbReference type="SUPFAM" id="SSF53335">
    <property type="entry name" value="S-adenosyl-L-methionine-dependent methyltransferases"/>
    <property type="match status" value="1"/>
</dbReference>
<name>A0A6J4JX27_9PROT</name>
<evidence type="ECO:0000259" key="1">
    <source>
        <dbReference type="Pfam" id="PF08241"/>
    </source>
</evidence>
<dbReference type="EMBL" id="CADCTD010000191">
    <property type="protein sequence ID" value="CAA9289918.1"/>
    <property type="molecule type" value="Genomic_DNA"/>
</dbReference>
<feature type="domain" description="Methyltransferase type 11" evidence="1">
    <location>
        <begin position="148"/>
        <end position="261"/>
    </location>
</feature>
<organism evidence="2">
    <name type="scientific">uncultured Craurococcus sp</name>
    <dbReference type="NCBI Taxonomy" id="1135998"/>
    <lineage>
        <taxon>Bacteria</taxon>
        <taxon>Pseudomonadati</taxon>
        <taxon>Pseudomonadota</taxon>
        <taxon>Alphaproteobacteria</taxon>
        <taxon>Acetobacterales</taxon>
        <taxon>Acetobacteraceae</taxon>
        <taxon>Craurococcus</taxon>
        <taxon>environmental samples</taxon>
    </lineage>
</organism>
<dbReference type="AlphaFoldDB" id="A0A6J4JX27"/>
<dbReference type="Pfam" id="PF08241">
    <property type="entry name" value="Methyltransf_11"/>
    <property type="match status" value="1"/>
</dbReference>
<sequence length="349" mass="38750">MSEMLSRDAVVWAFRLLIGRDPENEQEIALHSQHSTVDALRTAFLQTPEFRRTYAMFGPRQPYQAPLFMLQSPQDDAIPWLFAPPSLTEPVSQLCTAGQMQDGIFSDLCAALDLPVSQHRKIWEFCFLASAMNQRGLLRPGIRALGFGVGTEPLPAFLVKHGASVVATDAPLDVVEGQGWETTNQHATGLEALDRPAILTFEALKHRTTFRPVDMNAIPEDLNGFDLCWSSCALEHLGSIEQGLRFIEESLRPLKPGGYAFHTTEFNLSSNTDTLQAPNLVFFRKRDIEALASRLIAAGHEVAPLNFHPGEAEIDTYIDLPPYALPHLKLLAADYITTSIGLIIRKSIF</sequence>